<dbReference type="Pfam" id="PF00076">
    <property type="entry name" value="RRM_1"/>
    <property type="match status" value="1"/>
</dbReference>
<gene>
    <name evidence="7" type="ORF">K452DRAFT_210788</name>
</gene>
<dbReference type="FunFam" id="3.30.70.330:FF:000298">
    <property type="entry name" value="U1 small nuclear ribonucleoprotein 70 kDa"/>
    <property type="match status" value="1"/>
</dbReference>
<evidence type="ECO:0000256" key="1">
    <source>
        <dbReference type="ARBA" id="ARBA00004123"/>
    </source>
</evidence>
<feature type="domain" description="RRM" evidence="6">
    <location>
        <begin position="102"/>
        <end position="187"/>
    </location>
</feature>
<dbReference type="Pfam" id="PF12220">
    <property type="entry name" value="U1snRNP70_N"/>
    <property type="match status" value="1"/>
</dbReference>
<dbReference type="RefSeq" id="XP_033394449.1">
    <property type="nucleotide sequence ID" value="XM_033536174.1"/>
</dbReference>
<dbReference type="EMBL" id="ML995495">
    <property type="protein sequence ID" value="KAF2138736.1"/>
    <property type="molecule type" value="Genomic_DNA"/>
</dbReference>
<dbReference type="GO" id="GO:0005685">
    <property type="term" value="C:U1 snRNP"/>
    <property type="evidence" value="ECO:0007669"/>
    <property type="project" value="TreeGrafter"/>
</dbReference>
<evidence type="ECO:0000259" key="6">
    <source>
        <dbReference type="PROSITE" id="PS50102"/>
    </source>
</evidence>
<dbReference type="GO" id="GO:0071004">
    <property type="term" value="C:U2-type prespliceosome"/>
    <property type="evidence" value="ECO:0007669"/>
    <property type="project" value="TreeGrafter"/>
</dbReference>
<feature type="non-terminal residue" evidence="7">
    <location>
        <position position="204"/>
    </location>
</feature>
<dbReference type="GO" id="GO:0000398">
    <property type="term" value="P:mRNA splicing, via spliceosome"/>
    <property type="evidence" value="ECO:0007669"/>
    <property type="project" value="TreeGrafter"/>
</dbReference>
<keyword evidence="3" id="KW-0539">Nucleus</keyword>
<dbReference type="PROSITE" id="PS50102">
    <property type="entry name" value="RRM"/>
    <property type="match status" value="1"/>
</dbReference>
<evidence type="ECO:0000256" key="3">
    <source>
        <dbReference type="ARBA" id="ARBA00023242"/>
    </source>
</evidence>
<reference evidence="7" key="1">
    <citation type="journal article" date="2020" name="Stud. Mycol.">
        <title>101 Dothideomycetes genomes: a test case for predicting lifestyles and emergence of pathogens.</title>
        <authorList>
            <person name="Haridas S."/>
            <person name="Albert R."/>
            <person name="Binder M."/>
            <person name="Bloem J."/>
            <person name="Labutti K."/>
            <person name="Salamov A."/>
            <person name="Andreopoulos B."/>
            <person name="Baker S."/>
            <person name="Barry K."/>
            <person name="Bills G."/>
            <person name="Bluhm B."/>
            <person name="Cannon C."/>
            <person name="Castanera R."/>
            <person name="Culley D."/>
            <person name="Daum C."/>
            <person name="Ezra D."/>
            <person name="Gonzalez J."/>
            <person name="Henrissat B."/>
            <person name="Kuo A."/>
            <person name="Liang C."/>
            <person name="Lipzen A."/>
            <person name="Lutzoni F."/>
            <person name="Magnuson J."/>
            <person name="Mondo S."/>
            <person name="Nolan M."/>
            <person name="Ohm R."/>
            <person name="Pangilinan J."/>
            <person name="Park H.-J."/>
            <person name="Ramirez L."/>
            <person name="Alfaro M."/>
            <person name="Sun H."/>
            <person name="Tritt A."/>
            <person name="Yoshinaga Y."/>
            <person name="Zwiers L.-H."/>
            <person name="Turgeon B."/>
            <person name="Goodwin S."/>
            <person name="Spatafora J."/>
            <person name="Crous P."/>
            <person name="Grigoriev I."/>
        </authorList>
    </citation>
    <scope>NUCLEOTIDE SEQUENCE</scope>
    <source>
        <strain evidence="7">CBS 121167</strain>
    </source>
</reference>
<organism evidence="7 8">
    <name type="scientific">Aplosporella prunicola CBS 121167</name>
    <dbReference type="NCBI Taxonomy" id="1176127"/>
    <lineage>
        <taxon>Eukaryota</taxon>
        <taxon>Fungi</taxon>
        <taxon>Dikarya</taxon>
        <taxon>Ascomycota</taxon>
        <taxon>Pezizomycotina</taxon>
        <taxon>Dothideomycetes</taxon>
        <taxon>Dothideomycetes incertae sedis</taxon>
        <taxon>Botryosphaeriales</taxon>
        <taxon>Aplosporellaceae</taxon>
        <taxon>Aplosporella</taxon>
    </lineage>
</organism>
<dbReference type="AlphaFoldDB" id="A0A6A6B4G7"/>
<dbReference type="InterPro" id="IPR051183">
    <property type="entry name" value="U1_U11-U12_snRNP_70-35kDa"/>
</dbReference>
<sequence>MTDKLPPNLLALFAPRPALRYLPPSDHAPEERHTANIGGVGQWLQALNDYKDKDDYVPTESWLQRKDRQKVERKEKLEKTLTEGVLDYKPSEDPQVRGDAFKTLFVARLAYDTEVKDLEREFGRFGPIERIRIIQDTTQPENAPPKKKNRGYAFIVYEREKDMKAAYKETDGIRIKDRRVLVDVERGRTVSGWRPRRFGGGLGG</sequence>
<name>A0A6A6B4G7_9PEZI</name>
<comment type="subcellular location">
    <subcellularLocation>
        <location evidence="1">Nucleus</location>
    </subcellularLocation>
</comment>
<dbReference type="InterPro" id="IPR012677">
    <property type="entry name" value="Nucleotide-bd_a/b_plait_sf"/>
</dbReference>
<evidence type="ECO:0000256" key="4">
    <source>
        <dbReference type="ARBA" id="ARBA00023274"/>
    </source>
</evidence>
<dbReference type="GO" id="GO:0071011">
    <property type="term" value="C:precatalytic spliceosome"/>
    <property type="evidence" value="ECO:0007669"/>
    <property type="project" value="TreeGrafter"/>
</dbReference>
<keyword evidence="2 5" id="KW-0694">RNA-binding</keyword>
<dbReference type="CDD" id="cd12236">
    <property type="entry name" value="RRM_snRNP70"/>
    <property type="match status" value="1"/>
</dbReference>
<dbReference type="GeneID" id="54293670"/>
<dbReference type="GO" id="GO:0030619">
    <property type="term" value="F:U1 snRNA binding"/>
    <property type="evidence" value="ECO:0007669"/>
    <property type="project" value="InterPro"/>
</dbReference>
<dbReference type="SMART" id="SM00360">
    <property type="entry name" value="RRM"/>
    <property type="match status" value="1"/>
</dbReference>
<dbReference type="PANTHER" id="PTHR13952:SF5">
    <property type="entry name" value="U1 SMALL NUCLEAR RIBONUCLEOPROTEIN 70 KDA"/>
    <property type="match status" value="1"/>
</dbReference>
<dbReference type="InterPro" id="IPR022023">
    <property type="entry name" value="U1snRNP70_N"/>
</dbReference>
<evidence type="ECO:0000313" key="7">
    <source>
        <dbReference type="EMBL" id="KAF2138736.1"/>
    </source>
</evidence>
<accession>A0A6A6B4G7</accession>
<protein>
    <recommendedName>
        <fullName evidence="6">RRM domain-containing protein</fullName>
    </recommendedName>
</protein>
<evidence type="ECO:0000313" key="8">
    <source>
        <dbReference type="Proteomes" id="UP000799438"/>
    </source>
</evidence>
<dbReference type="PANTHER" id="PTHR13952">
    <property type="entry name" value="U1 SMALL NUCLEAR RIBONUCLEOPROTEIN 70 KD"/>
    <property type="match status" value="1"/>
</dbReference>
<dbReference type="Gene3D" id="3.30.70.330">
    <property type="match status" value="1"/>
</dbReference>
<dbReference type="Proteomes" id="UP000799438">
    <property type="component" value="Unassembled WGS sequence"/>
</dbReference>
<evidence type="ECO:0000256" key="2">
    <source>
        <dbReference type="ARBA" id="ARBA00022884"/>
    </source>
</evidence>
<dbReference type="OrthoDB" id="4207594at2759"/>
<dbReference type="GO" id="GO:0003729">
    <property type="term" value="F:mRNA binding"/>
    <property type="evidence" value="ECO:0007669"/>
    <property type="project" value="TreeGrafter"/>
</dbReference>
<dbReference type="SUPFAM" id="SSF54928">
    <property type="entry name" value="RNA-binding domain, RBD"/>
    <property type="match status" value="1"/>
</dbReference>
<keyword evidence="4" id="KW-0687">Ribonucleoprotein</keyword>
<evidence type="ECO:0000256" key="5">
    <source>
        <dbReference type="PROSITE-ProRule" id="PRU00176"/>
    </source>
</evidence>
<dbReference type="InterPro" id="IPR000504">
    <property type="entry name" value="RRM_dom"/>
</dbReference>
<dbReference type="InterPro" id="IPR034143">
    <property type="entry name" value="snRNP70_RRM"/>
</dbReference>
<proteinExistence type="predicted"/>
<keyword evidence="8" id="KW-1185">Reference proteome</keyword>
<dbReference type="InterPro" id="IPR035979">
    <property type="entry name" value="RBD_domain_sf"/>
</dbReference>